<dbReference type="GO" id="GO:0003746">
    <property type="term" value="F:translation elongation factor activity"/>
    <property type="evidence" value="ECO:0007669"/>
    <property type="project" value="UniProtKB-KW"/>
</dbReference>
<feature type="domain" description="Elongation factor G-binding protein C-terminal treble-clef zinc-finger" evidence="2">
    <location>
        <begin position="99"/>
        <end position="202"/>
    </location>
</feature>
<evidence type="ECO:0000313" key="4">
    <source>
        <dbReference type="Proteomes" id="UP001500782"/>
    </source>
</evidence>
<sequence>MEPFIQSYEFNFIKNQANILVNGHSTSSDVRVLNALRTLTKERVINLFPNITEEQREELERFESIKERMDADEFLFLIKPLVIPFQDVSEQTLKKLFPKAKKLKLPNLEEIDWKETTYLGWYDKGSGRKYIVTNYQDKLIGLHGTFKASSQKGICTLCNKHEEVGLFVSQTKGSTLDTFVRRGNYICQDSTKCNKNIESLEKLHDLIERLNS</sequence>
<organism evidence="3 4">
    <name type="scientific">Bacillus carboniphilus</name>
    <dbReference type="NCBI Taxonomy" id="86663"/>
    <lineage>
        <taxon>Bacteria</taxon>
        <taxon>Bacillati</taxon>
        <taxon>Bacillota</taxon>
        <taxon>Bacilli</taxon>
        <taxon>Bacillales</taxon>
        <taxon>Bacillaceae</taxon>
        <taxon>Bacillus</taxon>
    </lineage>
</organism>
<keyword evidence="3" id="KW-0251">Elongation factor</keyword>
<dbReference type="InterPro" id="IPR038344">
    <property type="entry name" value="EF-G_N_sf"/>
</dbReference>
<evidence type="ECO:0000259" key="1">
    <source>
        <dbReference type="Pfam" id="PF07299"/>
    </source>
</evidence>
<dbReference type="Gene3D" id="1.20.1280.250">
    <property type="match status" value="1"/>
</dbReference>
<keyword evidence="3" id="KW-0648">Protein biosynthesis</keyword>
<reference evidence="4" key="1">
    <citation type="journal article" date="2019" name="Int. J. Syst. Evol. Microbiol.">
        <title>The Global Catalogue of Microorganisms (GCM) 10K type strain sequencing project: providing services to taxonomists for standard genome sequencing and annotation.</title>
        <authorList>
            <consortium name="The Broad Institute Genomics Platform"/>
            <consortium name="The Broad Institute Genome Sequencing Center for Infectious Disease"/>
            <person name="Wu L."/>
            <person name="Ma J."/>
        </authorList>
    </citation>
    <scope>NUCLEOTIDE SEQUENCE [LARGE SCALE GENOMIC DNA]</scope>
    <source>
        <strain evidence="4">JCM 9731</strain>
    </source>
</reference>
<gene>
    <name evidence="3" type="ORF">GCM10008967_35130</name>
</gene>
<dbReference type="InterPro" id="IPR010841">
    <property type="entry name" value="EF-G-binding_N"/>
</dbReference>
<feature type="domain" description="Elongation factor G-binding protein N-terminal" evidence="1">
    <location>
        <begin position="4"/>
        <end position="86"/>
    </location>
</feature>
<dbReference type="InterPro" id="IPR032330">
    <property type="entry name" value="EF-G-binding_C"/>
</dbReference>
<protein>
    <submittedName>
        <fullName evidence="3">Elongation factor G-binding protein</fullName>
    </submittedName>
</protein>
<evidence type="ECO:0000259" key="2">
    <source>
        <dbReference type="Pfam" id="PF16571"/>
    </source>
</evidence>
<keyword evidence="4" id="KW-1185">Reference proteome</keyword>
<dbReference type="Pfam" id="PF07299">
    <property type="entry name" value="EF-G-binding_N"/>
    <property type="match status" value="1"/>
</dbReference>
<dbReference type="Pfam" id="PF16571">
    <property type="entry name" value="FBP_C"/>
    <property type="match status" value="1"/>
</dbReference>
<dbReference type="RefSeq" id="WP_343801951.1">
    <property type="nucleotide sequence ID" value="NZ_BAAADJ010000060.1"/>
</dbReference>
<comment type="caution">
    <text evidence="3">The sequence shown here is derived from an EMBL/GenBank/DDBJ whole genome shotgun (WGS) entry which is preliminary data.</text>
</comment>
<evidence type="ECO:0000313" key="3">
    <source>
        <dbReference type="EMBL" id="GAA0341720.1"/>
    </source>
</evidence>
<name>A0ABP3GEB3_9BACI</name>
<dbReference type="CDD" id="cd16342">
    <property type="entry name" value="FusC_FusB"/>
    <property type="match status" value="1"/>
</dbReference>
<dbReference type="Proteomes" id="UP001500782">
    <property type="component" value="Unassembled WGS sequence"/>
</dbReference>
<proteinExistence type="predicted"/>
<dbReference type="EMBL" id="BAAADJ010000060">
    <property type="protein sequence ID" value="GAA0341720.1"/>
    <property type="molecule type" value="Genomic_DNA"/>
</dbReference>
<accession>A0ABP3GEB3</accession>